<accession>A0ABW8ETR3</accession>
<dbReference type="EMBL" id="JBIUZV010000002">
    <property type="protein sequence ID" value="MFJ3044846.1"/>
    <property type="molecule type" value="Genomic_DNA"/>
</dbReference>
<gene>
    <name evidence="1" type="ORF">ACIPEN_03340</name>
</gene>
<sequence>MKDKNKIDDFSQGDICREGFRRSRMRRVNRQTAEAMVAIIPASISQIPMAKPHGISGVSLNSAVYSVSTRPLHKSSARPYQYHRGEAARNPWLIANPRQANRAMAAAAGNRNSADNMGCDMA</sequence>
<name>A0ABW8ETR3_9BURK</name>
<reference evidence="1 2" key="1">
    <citation type="submission" date="2024-10" db="EMBL/GenBank/DDBJ databases">
        <title>The Natural Products Discovery Center: Release of the First 8490 Sequenced Strains for Exploring Actinobacteria Biosynthetic Diversity.</title>
        <authorList>
            <person name="Kalkreuter E."/>
            <person name="Kautsar S.A."/>
            <person name="Yang D."/>
            <person name="Bader C.D."/>
            <person name="Teijaro C.N."/>
            <person name="Fluegel L."/>
            <person name="Davis C.M."/>
            <person name="Simpson J.R."/>
            <person name="Lauterbach L."/>
            <person name="Steele A.D."/>
            <person name="Gui C."/>
            <person name="Meng S."/>
            <person name="Li G."/>
            <person name="Viehrig K."/>
            <person name="Ye F."/>
            <person name="Su P."/>
            <person name="Kiefer A.F."/>
            <person name="Nichols A."/>
            <person name="Cepeda A.J."/>
            <person name="Yan W."/>
            <person name="Fan B."/>
            <person name="Jiang Y."/>
            <person name="Adhikari A."/>
            <person name="Zheng C.-J."/>
            <person name="Schuster L."/>
            <person name="Cowan T.M."/>
            <person name="Smanski M.J."/>
            <person name="Chevrette M.G."/>
            <person name="De Carvalho L.P.S."/>
            <person name="Shen B."/>
        </authorList>
    </citation>
    <scope>NUCLEOTIDE SEQUENCE [LARGE SCALE GENOMIC DNA]</scope>
    <source>
        <strain evidence="1 2">NPDC087045</strain>
    </source>
</reference>
<proteinExistence type="predicted"/>
<keyword evidence="2" id="KW-1185">Reference proteome</keyword>
<comment type="caution">
    <text evidence="1">The sequence shown here is derived from an EMBL/GenBank/DDBJ whole genome shotgun (WGS) entry which is preliminary data.</text>
</comment>
<protein>
    <submittedName>
        <fullName evidence="1">Uncharacterized protein</fullName>
    </submittedName>
</protein>
<evidence type="ECO:0000313" key="1">
    <source>
        <dbReference type="EMBL" id="MFJ3044846.1"/>
    </source>
</evidence>
<organism evidence="1 2">
    <name type="scientific">Herbaspirillum chlorophenolicum</name>
    <dbReference type="NCBI Taxonomy" id="211589"/>
    <lineage>
        <taxon>Bacteria</taxon>
        <taxon>Pseudomonadati</taxon>
        <taxon>Pseudomonadota</taxon>
        <taxon>Betaproteobacteria</taxon>
        <taxon>Burkholderiales</taxon>
        <taxon>Oxalobacteraceae</taxon>
        <taxon>Herbaspirillum</taxon>
    </lineage>
</organism>
<dbReference type="RefSeq" id="WP_402698348.1">
    <property type="nucleotide sequence ID" value="NZ_JBIUZV010000002.1"/>
</dbReference>
<evidence type="ECO:0000313" key="2">
    <source>
        <dbReference type="Proteomes" id="UP001617427"/>
    </source>
</evidence>
<dbReference type="Proteomes" id="UP001617427">
    <property type="component" value="Unassembled WGS sequence"/>
</dbReference>